<organism evidence="2 3">
    <name type="scientific">Deinococcus grandis</name>
    <dbReference type="NCBI Taxonomy" id="57498"/>
    <lineage>
        <taxon>Bacteria</taxon>
        <taxon>Thermotogati</taxon>
        <taxon>Deinococcota</taxon>
        <taxon>Deinococci</taxon>
        <taxon>Deinococcales</taxon>
        <taxon>Deinococcaceae</taxon>
        <taxon>Deinococcus</taxon>
    </lineage>
</organism>
<feature type="transmembrane region" description="Helical" evidence="1">
    <location>
        <begin position="83"/>
        <end position="109"/>
    </location>
</feature>
<dbReference type="EMBL" id="BCMS01000001">
    <property type="protein sequence ID" value="GAQ21763.1"/>
    <property type="molecule type" value="Genomic_DNA"/>
</dbReference>
<gene>
    <name evidence="2" type="ORF">DEIGR_101790</name>
</gene>
<name>A0A100HJ73_9DEIO</name>
<dbReference type="Pfam" id="PF10823">
    <property type="entry name" value="DUF2568"/>
    <property type="match status" value="1"/>
</dbReference>
<evidence type="ECO:0000313" key="2">
    <source>
        <dbReference type="EMBL" id="GAQ21763.1"/>
    </source>
</evidence>
<keyword evidence="1" id="KW-0472">Membrane</keyword>
<keyword evidence="3" id="KW-1185">Reference proteome</keyword>
<feature type="transmembrane region" description="Helical" evidence="1">
    <location>
        <begin position="45"/>
        <end position="63"/>
    </location>
</feature>
<keyword evidence="1" id="KW-1133">Transmembrane helix</keyword>
<evidence type="ECO:0000313" key="3">
    <source>
        <dbReference type="Proteomes" id="UP000056209"/>
    </source>
</evidence>
<dbReference type="InterPro" id="IPR021214">
    <property type="entry name" value="DUF2568"/>
</dbReference>
<accession>A0A100HJ73</accession>
<evidence type="ECO:0008006" key="4">
    <source>
        <dbReference type="Google" id="ProtNLM"/>
    </source>
</evidence>
<dbReference type="AlphaFoldDB" id="A0A100HJ73"/>
<evidence type="ECO:0000256" key="1">
    <source>
        <dbReference type="SAM" id="Phobius"/>
    </source>
</evidence>
<protein>
    <recommendedName>
        <fullName evidence="4">DUF2568 domain-containing protein</fullName>
    </recommendedName>
</protein>
<dbReference type="Proteomes" id="UP000056209">
    <property type="component" value="Unassembled WGS sequence"/>
</dbReference>
<sequence>MFTMKANSVQLGSPYQVSAADLLALTTELVALAAVTTWAARTGGWPAALATVTTFAAVWGTFLSPRAPRPVRGAAWPAAKLAVFSLAALALAAVAGPLPAAVFLGAALLSTVHGGAR</sequence>
<comment type="caution">
    <text evidence="2">The sequence shown here is derived from an EMBL/GenBank/DDBJ whole genome shotgun (WGS) entry which is preliminary data.</text>
</comment>
<reference evidence="3" key="1">
    <citation type="submission" date="2015-11" db="EMBL/GenBank/DDBJ databases">
        <title>Draft Genome Sequence of the Radioresistant Bacterium Deinococcus grandis, Isolated from Freshwater Fish in Japan.</title>
        <authorList>
            <person name="Satoh K."/>
            <person name="Onodera T."/>
            <person name="Omoso K."/>
            <person name="Takeda-Yano K."/>
            <person name="Katayama T."/>
            <person name="Oono Y."/>
            <person name="Narumi I."/>
        </authorList>
    </citation>
    <scope>NUCLEOTIDE SEQUENCE [LARGE SCALE GENOMIC DNA]</scope>
    <source>
        <strain evidence="3">ATCC 43672</strain>
    </source>
</reference>
<keyword evidence="1" id="KW-0812">Transmembrane</keyword>
<proteinExistence type="predicted"/>